<evidence type="ECO:0000256" key="1">
    <source>
        <dbReference type="SAM" id="Phobius"/>
    </source>
</evidence>
<evidence type="ECO:0000259" key="2">
    <source>
        <dbReference type="Pfam" id="PF06580"/>
    </source>
</evidence>
<accession>A0A090WY16</accession>
<dbReference type="Pfam" id="PF06580">
    <property type="entry name" value="His_kinase"/>
    <property type="match status" value="1"/>
</dbReference>
<reference evidence="5 6" key="1">
    <citation type="journal article" date="2014" name="Genome Announc.">
        <title>Draft Genome Sequences of Marine Flavobacterium Algibacter lectus Strains SS8 and NR4.</title>
        <authorList>
            <person name="Takatani N."/>
            <person name="Nakanishi M."/>
            <person name="Meirelles P."/>
            <person name="Mino S."/>
            <person name="Suda W."/>
            <person name="Oshima K."/>
            <person name="Hattori M."/>
            <person name="Ohkuma M."/>
            <person name="Hosokawa M."/>
            <person name="Miyashita K."/>
            <person name="Thompson F.L."/>
            <person name="Niwa A."/>
            <person name="Sawabe T."/>
            <person name="Sawabe T."/>
        </authorList>
    </citation>
    <scope>NUCLEOTIDE SEQUENCE [LARGE SCALE GENOMIC DNA]</scope>
    <source>
        <strain evidence="4">JCM 19274</strain>
        <strain evidence="3 6">JCM 19300</strain>
        <strain evidence="5">JCM19274</strain>
    </source>
</reference>
<keyword evidence="1" id="KW-1133">Transmembrane helix</keyword>
<evidence type="ECO:0000313" key="3">
    <source>
        <dbReference type="EMBL" id="GAL64284.1"/>
    </source>
</evidence>
<dbReference type="InterPro" id="IPR036890">
    <property type="entry name" value="HATPase_C_sf"/>
</dbReference>
<proteinExistence type="predicted"/>
<feature type="domain" description="Signal transduction histidine kinase internal region" evidence="2">
    <location>
        <begin position="170"/>
        <end position="248"/>
    </location>
</feature>
<organism evidence="4 5">
    <name type="scientific">Algibacter lectus</name>
    <dbReference type="NCBI Taxonomy" id="221126"/>
    <lineage>
        <taxon>Bacteria</taxon>
        <taxon>Pseudomonadati</taxon>
        <taxon>Bacteroidota</taxon>
        <taxon>Flavobacteriia</taxon>
        <taxon>Flavobacteriales</taxon>
        <taxon>Flavobacteriaceae</taxon>
        <taxon>Algibacter</taxon>
    </lineage>
</organism>
<keyword evidence="1" id="KW-0812">Transmembrane</keyword>
<dbReference type="AlphaFoldDB" id="A0A090WY16"/>
<dbReference type="EMBL" id="BBNU01000019">
    <property type="protein sequence ID" value="GAL81861.1"/>
    <property type="molecule type" value="Genomic_DNA"/>
</dbReference>
<dbReference type="GO" id="GO:0016020">
    <property type="term" value="C:membrane"/>
    <property type="evidence" value="ECO:0007669"/>
    <property type="project" value="InterPro"/>
</dbReference>
<evidence type="ECO:0000313" key="6">
    <source>
        <dbReference type="Proteomes" id="UP000029644"/>
    </source>
</evidence>
<protein>
    <submittedName>
        <fullName evidence="4">Putative two-component system sensor protein</fullName>
    </submittedName>
</protein>
<sequence>MDFISNHLYKVSLKHHILFWLGYFTLNTLRWGSYFDDVSFEGVLEFPYWYSLKTNTLGFPIHMILCYLNIYVLMPKLAFKKKYVSYIVIMLSAIFIMVVVKFNLTYFMVNQNVWPEGPATITNLSLNYTIDMMFGELYVVTFVTAIKITLDFLEEHKRVADLEKTQLETELLFLKTQISPHFFFNTLNNIYSLSVEKSKKTPKIILKLAELMRYLLYETKNKRQSLEAEILCIQNYLDLERVRHNDQLEIDMSISGDISDKEIAPIILLSFIENAFKHGVHKNIGEVKIEIDLSIKEDFLYFTISNPMPVITEYQETFSESSGIGLENVKKRLALGYEKNDYKLDIKSDDDMFVVKLKIKVS</sequence>
<dbReference type="Gene3D" id="3.30.565.10">
    <property type="entry name" value="Histidine kinase-like ATPase, C-terminal domain"/>
    <property type="match status" value="1"/>
</dbReference>
<name>A0A090WY16_9FLAO</name>
<evidence type="ECO:0000313" key="5">
    <source>
        <dbReference type="Proteomes" id="UP000029643"/>
    </source>
</evidence>
<feature type="transmembrane region" description="Helical" evidence="1">
    <location>
        <begin position="86"/>
        <end position="108"/>
    </location>
</feature>
<dbReference type="STRING" id="221126.SAMN04489722_11183"/>
<dbReference type="InterPro" id="IPR050640">
    <property type="entry name" value="Bact_2-comp_sensor_kinase"/>
</dbReference>
<dbReference type="GO" id="GO:0000155">
    <property type="term" value="F:phosphorelay sensor kinase activity"/>
    <property type="evidence" value="ECO:0007669"/>
    <property type="project" value="InterPro"/>
</dbReference>
<dbReference type="PANTHER" id="PTHR34220">
    <property type="entry name" value="SENSOR HISTIDINE KINASE YPDA"/>
    <property type="match status" value="1"/>
</dbReference>
<gene>
    <name evidence="4" type="ORF">JCM19274_2845</name>
    <name evidence="3" type="ORF">JCM19300_910</name>
</gene>
<dbReference type="InterPro" id="IPR010559">
    <property type="entry name" value="Sig_transdc_His_kin_internal"/>
</dbReference>
<feature type="transmembrane region" description="Helical" evidence="1">
    <location>
        <begin position="17"/>
        <end position="35"/>
    </location>
</feature>
<dbReference type="RefSeq" id="WP_042500313.1">
    <property type="nucleotide sequence ID" value="NZ_BBNQ01000017.1"/>
</dbReference>
<feature type="transmembrane region" description="Helical" evidence="1">
    <location>
        <begin position="55"/>
        <end position="74"/>
    </location>
</feature>
<evidence type="ECO:0000313" key="4">
    <source>
        <dbReference type="EMBL" id="GAL81861.1"/>
    </source>
</evidence>
<feature type="transmembrane region" description="Helical" evidence="1">
    <location>
        <begin position="128"/>
        <end position="150"/>
    </location>
</feature>
<keyword evidence="1" id="KW-0472">Membrane</keyword>
<dbReference type="Proteomes" id="UP000029643">
    <property type="component" value="Unassembled WGS sequence"/>
</dbReference>
<dbReference type="SUPFAM" id="SSF55874">
    <property type="entry name" value="ATPase domain of HSP90 chaperone/DNA topoisomerase II/histidine kinase"/>
    <property type="match status" value="1"/>
</dbReference>
<dbReference type="EMBL" id="BBNQ01000017">
    <property type="protein sequence ID" value="GAL64284.1"/>
    <property type="molecule type" value="Genomic_DNA"/>
</dbReference>
<comment type="caution">
    <text evidence="4">The sequence shown here is derived from an EMBL/GenBank/DDBJ whole genome shotgun (WGS) entry which is preliminary data.</text>
</comment>
<dbReference type="Proteomes" id="UP000029644">
    <property type="component" value="Unassembled WGS sequence"/>
</dbReference>
<dbReference type="OrthoDB" id="9809908at2"/>
<dbReference type="PANTHER" id="PTHR34220:SF7">
    <property type="entry name" value="SENSOR HISTIDINE KINASE YPDA"/>
    <property type="match status" value="1"/>
</dbReference>